<protein>
    <submittedName>
        <fullName evidence="11">Acetylornithine deacetylase</fullName>
    </submittedName>
</protein>
<dbReference type="GO" id="GO:0046872">
    <property type="term" value="F:metal ion binding"/>
    <property type="evidence" value="ECO:0007669"/>
    <property type="project" value="UniProtKB-KW"/>
</dbReference>
<dbReference type="GO" id="GO:0006526">
    <property type="term" value="P:L-arginine biosynthetic process"/>
    <property type="evidence" value="ECO:0007669"/>
    <property type="project" value="UniProtKB-KW"/>
</dbReference>
<evidence type="ECO:0000256" key="4">
    <source>
        <dbReference type="ARBA" id="ARBA00022571"/>
    </source>
</evidence>
<dbReference type="NCBIfam" id="TIGR01892">
    <property type="entry name" value="AcOrn-deacetyl"/>
    <property type="match status" value="1"/>
</dbReference>
<dbReference type="GO" id="GO:0008777">
    <property type="term" value="F:acetylornithine deacetylase activity"/>
    <property type="evidence" value="ECO:0007669"/>
    <property type="project" value="TreeGrafter"/>
</dbReference>
<keyword evidence="12" id="KW-1185">Reference proteome</keyword>
<comment type="similarity">
    <text evidence="2">Belongs to the peptidase M20A family. ArgE subfamily.</text>
</comment>
<dbReference type="InterPro" id="IPR036264">
    <property type="entry name" value="Bact_exopeptidase_dim_dom"/>
</dbReference>
<evidence type="ECO:0000256" key="2">
    <source>
        <dbReference type="ARBA" id="ARBA00005691"/>
    </source>
</evidence>
<organism evidence="11 12">
    <name type="scientific">Aureimonas endophytica</name>
    <dbReference type="NCBI Taxonomy" id="2027858"/>
    <lineage>
        <taxon>Bacteria</taxon>
        <taxon>Pseudomonadati</taxon>
        <taxon>Pseudomonadota</taxon>
        <taxon>Alphaproteobacteria</taxon>
        <taxon>Hyphomicrobiales</taxon>
        <taxon>Aurantimonadaceae</taxon>
        <taxon>Aureimonas</taxon>
    </lineage>
</organism>
<dbReference type="Proteomes" id="UP000644699">
    <property type="component" value="Unassembled WGS sequence"/>
</dbReference>
<keyword evidence="9" id="KW-0170">Cobalt</keyword>
<evidence type="ECO:0000256" key="3">
    <source>
        <dbReference type="ARBA" id="ARBA00022490"/>
    </source>
</evidence>
<evidence type="ECO:0000256" key="1">
    <source>
        <dbReference type="ARBA" id="ARBA00001947"/>
    </source>
</evidence>
<comment type="caution">
    <text evidence="11">The sequence shown here is derived from an EMBL/GenBank/DDBJ whole genome shotgun (WGS) entry which is preliminary data.</text>
</comment>
<name>A0A916ZRC2_9HYPH</name>
<keyword evidence="6" id="KW-0479">Metal-binding</keyword>
<dbReference type="NCBIfam" id="NF005710">
    <property type="entry name" value="PRK07522.1"/>
    <property type="match status" value="1"/>
</dbReference>
<dbReference type="InterPro" id="IPR002933">
    <property type="entry name" value="Peptidase_M20"/>
</dbReference>
<evidence type="ECO:0000256" key="7">
    <source>
        <dbReference type="ARBA" id="ARBA00022801"/>
    </source>
</evidence>
<dbReference type="InterPro" id="IPR011650">
    <property type="entry name" value="Peptidase_M20_dimer"/>
</dbReference>
<evidence type="ECO:0000313" key="11">
    <source>
        <dbReference type="EMBL" id="GGE10405.1"/>
    </source>
</evidence>
<keyword evidence="5" id="KW-0028">Amino-acid biosynthesis</keyword>
<reference evidence="11" key="2">
    <citation type="submission" date="2020-09" db="EMBL/GenBank/DDBJ databases">
        <authorList>
            <person name="Sun Q."/>
            <person name="Zhou Y."/>
        </authorList>
    </citation>
    <scope>NUCLEOTIDE SEQUENCE</scope>
    <source>
        <strain evidence="11">CGMCC 1.15367</strain>
    </source>
</reference>
<dbReference type="InterPro" id="IPR010169">
    <property type="entry name" value="AcOrn-deacetyl"/>
</dbReference>
<dbReference type="Gene3D" id="3.40.630.10">
    <property type="entry name" value="Zn peptidases"/>
    <property type="match status" value="1"/>
</dbReference>
<proteinExistence type="inferred from homology"/>
<dbReference type="InterPro" id="IPR050072">
    <property type="entry name" value="Peptidase_M20A"/>
</dbReference>
<accession>A0A916ZRC2</accession>
<keyword evidence="4" id="KW-0055">Arginine biosynthesis</keyword>
<evidence type="ECO:0000256" key="8">
    <source>
        <dbReference type="ARBA" id="ARBA00022833"/>
    </source>
</evidence>
<keyword evidence="3" id="KW-0963">Cytoplasm</keyword>
<dbReference type="PANTHER" id="PTHR43808:SF31">
    <property type="entry name" value="N-ACETYL-L-CITRULLINE DEACETYLASE"/>
    <property type="match status" value="1"/>
</dbReference>
<evidence type="ECO:0000256" key="9">
    <source>
        <dbReference type="ARBA" id="ARBA00023285"/>
    </source>
</evidence>
<dbReference type="AlphaFoldDB" id="A0A916ZRC2"/>
<evidence type="ECO:0000256" key="5">
    <source>
        <dbReference type="ARBA" id="ARBA00022605"/>
    </source>
</evidence>
<dbReference type="Pfam" id="PF01546">
    <property type="entry name" value="Peptidase_M20"/>
    <property type="match status" value="1"/>
</dbReference>
<reference evidence="11" key="1">
    <citation type="journal article" date="2014" name="Int. J. Syst. Evol. Microbiol.">
        <title>Complete genome sequence of Corynebacterium casei LMG S-19264T (=DSM 44701T), isolated from a smear-ripened cheese.</title>
        <authorList>
            <consortium name="US DOE Joint Genome Institute (JGI-PGF)"/>
            <person name="Walter F."/>
            <person name="Albersmeier A."/>
            <person name="Kalinowski J."/>
            <person name="Ruckert C."/>
        </authorList>
    </citation>
    <scope>NUCLEOTIDE SEQUENCE</scope>
    <source>
        <strain evidence="11">CGMCC 1.15367</strain>
    </source>
</reference>
<dbReference type="PANTHER" id="PTHR43808">
    <property type="entry name" value="ACETYLORNITHINE DEACETYLASE"/>
    <property type="match status" value="1"/>
</dbReference>
<keyword evidence="7" id="KW-0378">Hydrolase</keyword>
<dbReference type="EMBL" id="BMIQ01000005">
    <property type="protein sequence ID" value="GGE10405.1"/>
    <property type="molecule type" value="Genomic_DNA"/>
</dbReference>
<dbReference type="SUPFAM" id="SSF55031">
    <property type="entry name" value="Bacterial exopeptidase dimerisation domain"/>
    <property type="match status" value="1"/>
</dbReference>
<dbReference type="SUPFAM" id="SSF53187">
    <property type="entry name" value="Zn-dependent exopeptidases"/>
    <property type="match status" value="1"/>
</dbReference>
<feature type="domain" description="Peptidase M20 dimerisation" evidence="10">
    <location>
        <begin position="171"/>
        <end position="277"/>
    </location>
</feature>
<dbReference type="RefSeq" id="WP_188910193.1">
    <property type="nucleotide sequence ID" value="NZ_BMIQ01000005.1"/>
</dbReference>
<gene>
    <name evidence="11" type="ORF">GCM10011390_31770</name>
</gene>
<dbReference type="PROSITE" id="PS00759">
    <property type="entry name" value="ARGE_DAPE_CPG2_2"/>
    <property type="match status" value="1"/>
</dbReference>
<dbReference type="InterPro" id="IPR001261">
    <property type="entry name" value="ArgE/DapE_CS"/>
</dbReference>
<dbReference type="CDD" id="cd03894">
    <property type="entry name" value="M20_ArgE"/>
    <property type="match status" value="1"/>
</dbReference>
<sequence>MDLSPADLLARLVAFPSVCRRPNGEIVAFAKDRLEALGAAVTVLPGPEGDRANLFASFGPRDRPGYVLSGHLDVVPADQDGWTGDPFTLRRRDGRLIGRGACDMKGFVATVLSALAALPADLERPLHVALSYDEEIGCVGVRHLLARLPDLCAPPLGAIIGEPSELRPVLRHKGKVAGKITLRGRAGHSSRPDLAENAIHLAAEAVLAIRDLHARFAADGPFHHDFAPPVSTLQVGIIAGGSGVNIVPDACRLDWEARAVPGVDPAAIEAQVEAAVAGIVAGRDLASAECETLAAYPALDLPGGSDLARLVADLAGHAPEGAVSYGTEAGLFQAAGIPAIICGPGSIAEAHRPDESIAEAELAECRALLLRLFDRLT</sequence>
<keyword evidence="8" id="KW-0862">Zinc</keyword>
<dbReference type="Pfam" id="PF07687">
    <property type="entry name" value="M20_dimer"/>
    <property type="match status" value="1"/>
</dbReference>
<evidence type="ECO:0000313" key="12">
    <source>
        <dbReference type="Proteomes" id="UP000644699"/>
    </source>
</evidence>
<evidence type="ECO:0000259" key="10">
    <source>
        <dbReference type="Pfam" id="PF07687"/>
    </source>
</evidence>
<comment type="cofactor">
    <cofactor evidence="1">
        <name>Zn(2+)</name>
        <dbReference type="ChEBI" id="CHEBI:29105"/>
    </cofactor>
</comment>
<evidence type="ECO:0000256" key="6">
    <source>
        <dbReference type="ARBA" id="ARBA00022723"/>
    </source>
</evidence>
<dbReference type="Gene3D" id="3.30.70.360">
    <property type="match status" value="1"/>
</dbReference>